<evidence type="ECO:0000313" key="2">
    <source>
        <dbReference type="Proteomes" id="UP000256373"/>
    </source>
</evidence>
<reference evidence="1 2" key="1">
    <citation type="submission" date="2018-07" db="EMBL/GenBank/DDBJ databases">
        <title>Dyadobacter roseus sp. nov., isolated from rose rhizosphere soil.</title>
        <authorList>
            <person name="Chen L."/>
        </authorList>
    </citation>
    <scope>NUCLEOTIDE SEQUENCE [LARGE SCALE GENOMIC DNA]</scope>
    <source>
        <strain evidence="1 2">RS19</strain>
    </source>
</reference>
<dbReference type="RefSeq" id="WP_115834328.1">
    <property type="nucleotide sequence ID" value="NZ_QNUL01000048.1"/>
</dbReference>
<evidence type="ECO:0000313" key="1">
    <source>
        <dbReference type="EMBL" id="REA55256.1"/>
    </source>
</evidence>
<dbReference type="Proteomes" id="UP000256373">
    <property type="component" value="Unassembled WGS sequence"/>
</dbReference>
<proteinExistence type="predicted"/>
<accession>A0A3D8Y2A4</accession>
<dbReference type="EMBL" id="QNUL01000048">
    <property type="protein sequence ID" value="REA55256.1"/>
    <property type="molecule type" value="Genomic_DNA"/>
</dbReference>
<gene>
    <name evidence="1" type="ORF">DSL64_28240</name>
</gene>
<name>A0A3D8Y2A4_9BACT</name>
<dbReference type="OrthoDB" id="793934at2"/>
<dbReference type="AlphaFoldDB" id="A0A3D8Y2A4"/>
<sequence length="171" mass="19598">MKSIRFCYRKVIDVSSRQGWDRAVFDATYLEFYMQAQRLDPEGKHPTFAELTDNIPDAQHLHYLTSSAAIGYIRKLDDVIPDVHSTLGLPCLPFHDFKFEILASHIEDKAQHRIAISFYSDPVIWLETIGSSILITGQDNHEKLRSGEQTETELIPMSSFLSISHYTNPQN</sequence>
<keyword evidence="2" id="KW-1185">Reference proteome</keyword>
<protein>
    <submittedName>
        <fullName evidence="1">Uncharacterized protein</fullName>
    </submittedName>
</protein>
<comment type="caution">
    <text evidence="1">The sequence shown here is derived from an EMBL/GenBank/DDBJ whole genome shotgun (WGS) entry which is preliminary data.</text>
</comment>
<organism evidence="1 2">
    <name type="scientific">Dyadobacter luteus</name>
    <dbReference type="NCBI Taxonomy" id="2259619"/>
    <lineage>
        <taxon>Bacteria</taxon>
        <taxon>Pseudomonadati</taxon>
        <taxon>Bacteroidota</taxon>
        <taxon>Cytophagia</taxon>
        <taxon>Cytophagales</taxon>
        <taxon>Spirosomataceae</taxon>
        <taxon>Dyadobacter</taxon>
    </lineage>
</organism>